<dbReference type="AlphaFoldDB" id="A0A6A7KB35"/>
<proteinExistence type="predicted"/>
<dbReference type="RefSeq" id="WP_152804542.1">
    <property type="nucleotide sequence ID" value="NZ_WHNX01000015.1"/>
</dbReference>
<reference evidence="1 2" key="1">
    <citation type="submission" date="2019-10" db="EMBL/GenBank/DDBJ databases">
        <title>Alkalibaculum tamaniensis sp.nov., a new alkaliphilic acetogen, isolated on methoxylated aromatics from a mud volcano.</title>
        <authorList>
            <person name="Khomyakova M.A."/>
            <person name="Merkel A.Y."/>
            <person name="Bonch-Osmolovskaya E.A."/>
            <person name="Slobodkin A.I."/>
        </authorList>
    </citation>
    <scope>NUCLEOTIDE SEQUENCE [LARGE SCALE GENOMIC DNA]</scope>
    <source>
        <strain evidence="1 2">M08DMB</strain>
    </source>
</reference>
<evidence type="ECO:0000313" key="2">
    <source>
        <dbReference type="Proteomes" id="UP000440004"/>
    </source>
</evidence>
<dbReference type="Proteomes" id="UP000440004">
    <property type="component" value="Unassembled WGS sequence"/>
</dbReference>
<gene>
    <name evidence="1" type="ORF">GC105_10580</name>
</gene>
<evidence type="ECO:0000313" key="1">
    <source>
        <dbReference type="EMBL" id="MPW26233.1"/>
    </source>
</evidence>
<dbReference type="EMBL" id="WHNX01000015">
    <property type="protein sequence ID" value="MPW26233.1"/>
    <property type="molecule type" value="Genomic_DNA"/>
</dbReference>
<protein>
    <submittedName>
        <fullName evidence="1">Uncharacterized protein</fullName>
    </submittedName>
</protein>
<accession>A0A6A7KB35</accession>
<keyword evidence="2" id="KW-1185">Reference proteome</keyword>
<name>A0A6A7KB35_9FIRM</name>
<comment type="caution">
    <text evidence="1">The sequence shown here is derived from an EMBL/GenBank/DDBJ whole genome shotgun (WGS) entry which is preliminary data.</text>
</comment>
<organism evidence="1 2">
    <name type="scientific">Alkalibaculum sporogenes</name>
    <dbReference type="NCBI Taxonomy" id="2655001"/>
    <lineage>
        <taxon>Bacteria</taxon>
        <taxon>Bacillati</taxon>
        <taxon>Bacillota</taxon>
        <taxon>Clostridia</taxon>
        <taxon>Eubacteriales</taxon>
        <taxon>Eubacteriaceae</taxon>
        <taxon>Alkalibaculum</taxon>
    </lineage>
</organism>
<sequence>MSINDLDLTNEEQLEIIRDMKTSYQRLCALDEDIAQDIEDALDRAEQYYEEQVECGPSN</sequence>